<reference evidence="3" key="1">
    <citation type="submission" date="2022-06" db="EMBL/GenBank/DDBJ databases">
        <title>Genome Sequence of Candolleomyces eurysporus.</title>
        <authorList>
            <person name="Buettner E."/>
        </authorList>
    </citation>
    <scope>NUCLEOTIDE SEQUENCE</scope>
    <source>
        <strain evidence="3">VTCC 930004</strain>
    </source>
</reference>
<dbReference type="InterPro" id="IPR011333">
    <property type="entry name" value="SKP1/BTB/POZ_sf"/>
</dbReference>
<feature type="compositionally biased region" description="Basic and acidic residues" evidence="1">
    <location>
        <begin position="414"/>
        <end position="425"/>
    </location>
</feature>
<feature type="compositionally biased region" description="Polar residues" evidence="1">
    <location>
        <begin position="500"/>
        <end position="509"/>
    </location>
</feature>
<keyword evidence="4" id="KW-1185">Reference proteome</keyword>
<evidence type="ECO:0000256" key="1">
    <source>
        <dbReference type="SAM" id="MobiDB-lite"/>
    </source>
</evidence>
<protein>
    <recommendedName>
        <fullName evidence="2">BTB domain-containing protein</fullName>
    </recommendedName>
</protein>
<evidence type="ECO:0000313" key="4">
    <source>
        <dbReference type="Proteomes" id="UP001140091"/>
    </source>
</evidence>
<feature type="domain" description="BTB" evidence="2">
    <location>
        <begin position="18"/>
        <end position="92"/>
    </location>
</feature>
<feature type="region of interest" description="Disordered" evidence="1">
    <location>
        <begin position="298"/>
        <end position="547"/>
    </location>
</feature>
<feature type="compositionally biased region" description="Basic and acidic residues" evidence="1">
    <location>
        <begin position="365"/>
        <end position="405"/>
    </location>
</feature>
<accession>A0A9W8JNW4</accession>
<feature type="region of interest" description="Disordered" evidence="1">
    <location>
        <begin position="220"/>
        <end position="253"/>
    </location>
</feature>
<comment type="caution">
    <text evidence="3">The sequence shown here is derived from an EMBL/GenBank/DDBJ whole genome shotgun (WGS) entry which is preliminary data.</text>
</comment>
<dbReference type="SMART" id="SM00225">
    <property type="entry name" value="BTB"/>
    <property type="match status" value="1"/>
</dbReference>
<name>A0A9W8JNW4_9AGAR</name>
<dbReference type="InterPro" id="IPR000210">
    <property type="entry name" value="BTB/POZ_dom"/>
</dbReference>
<dbReference type="AlphaFoldDB" id="A0A9W8JNW4"/>
<evidence type="ECO:0000259" key="2">
    <source>
        <dbReference type="PROSITE" id="PS50097"/>
    </source>
</evidence>
<dbReference type="OrthoDB" id="9997739at2759"/>
<proteinExistence type="predicted"/>
<dbReference type="Proteomes" id="UP001140091">
    <property type="component" value="Unassembled WGS sequence"/>
</dbReference>
<evidence type="ECO:0000313" key="3">
    <source>
        <dbReference type="EMBL" id="KAJ2936284.1"/>
    </source>
</evidence>
<feature type="non-terminal residue" evidence="3">
    <location>
        <position position="1"/>
    </location>
</feature>
<dbReference type="PROSITE" id="PS50097">
    <property type="entry name" value="BTB"/>
    <property type="match status" value="1"/>
</dbReference>
<gene>
    <name evidence="3" type="ORF">H1R20_g809</name>
</gene>
<feature type="compositionally biased region" description="Polar residues" evidence="1">
    <location>
        <begin position="240"/>
        <end position="253"/>
    </location>
</feature>
<feature type="compositionally biased region" description="Basic and acidic residues" evidence="1">
    <location>
        <begin position="220"/>
        <end position="229"/>
    </location>
</feature>
<dbReference type="Pfam" id="PF00651">
    <property type="entry name" value="BTB"/>
    <property type="match status" value="1"/>
</dbReference>
<dbReference type="EMBL" id="JANBPK010000109">
    <property type="protein sequence ID" value="KAJ2936284.1"/>
    <property type="molecule type" value="Genomic_DNA"/>
</dbReference>
<dbReference type="Gene3D" id="3.30.710.10">
    <property type="entry name" value="Potassium Channel Kv1.1, Chain A"/>
    <property type="match status" value="1"/>
</dbReference>
<feature type="compositionally biased region" description="Basic and acidic residues" evidence="1">
    <location>
        <begin position="443"/>
        <end position="476"/>
    </location>
</feature>
<feature type="compositionally biased region" description="Basic and acidic residues" evidence="1">
    <location>
        <begin position="333"/>
        <end position="354"/>
    </location>
</feature>
<dbReference type="SUPFAM" id="SSF54695">
    <property type="entry name" value="POZ domain"/>
    <property type="match status" value="1"/>
</dbReference>
<organism evidence="3 4">
    <name type="scientific">Candolleomyces eurysporus</name>
    <dbReference type="NCBI Taxonomy" id="2828524"/>
    <lineage>
        <taxon>Eukaryota</taxon>
        <taxon>Fungi</taxon>
        <taxon>Dikarya</taxon>
        <taxon>Basidiomycota</taxon>
        <taxon>Agaricomycotina</taxon>
        <taxon>Agaricomycetes</taxon>
        <taxon>Agaricomycetidae</taxon>
        <taxon>Agaricales</taxon>
        <taxon>Agaricineae</taxon>
        <taxon>Psathyrellaceae</taxon>
        <taxon>Candolleomyces</taxon>
    </lineage>
</organism>
<sequence>MSDVRSLTRHHTYYIPSADLSFLLGHVQFRVHRYFFERESAFFKGKLTTPMSPGTVRLRSSDADPLVLEDVRAEDFERLLWVFYNPRYSLYDAKVEDWSVILSLAHRWGFAEVKSFAVRELEKKEFEPIDRIVYYQTNDVDRNLLIPHYASVCARESPLTLAEGLKLGMETTLVIASAREFIRAIPTRNGMRSPVTPTVAGEELFDMIRALFNIPAVRKLEGSPTKDDPTPSSSSAHEAATNNESPTTNSGSAFLTASSSVAAAEAARARSASNANASVQESVPEGGSEATNVPAATYGAFAGTPSEGGGEANGADPFNVNGYAQKRALKAAARKEKQRQTKQKEKEGTEDKPTAHPQPQAPQENDPKGIDGLESKVEPQAGKEEEKVEASEEKKKDEVESEAKAGDGQADEVDGIKAEKSEKELQSGSKTEIQEEGSQAGEPKAEKRPDDSTQEETAAKETEVKNPANETKREEPVEGTVVEGTAQDPVVPVVEDISNAEKQGSTEANTDGPGSETKGPEPPTAELQPEEAVNVDKGPEPPCSRAS</sequence>